<dbReference type="EMBL" id="RJJD01000003">
    <property type="protein sequence ID" value="RNI29315.1"/>
    <property type="molecule type" value="Genomic_DNA"/>
</dbReference>
<evidence type="ECO:0000313" key="7">
    <source>
        <dbReference type="Proteomes" id="UP000272117"/>
    </source>
</evidence>
<feature type="transmembrane region" description="Helical" evidence="5">
    <location>
        <begin position="6"/>
        <end position="35"/>
    </location>
</feature>
<organism evidence="6 7">
    <name type="scientific">Rufibacter latericius</name>
    <dbReference type="NCBI Taxonomy" id="2487040"/>
    <lineage>
        <taxon>Bacteria</taxon>
        <taxon>Pseudomonadati</taxon>
        <taxon>Bacteroidota</taxon>
        <taxon>Cytophagia</taxon>
        <taxon>Cytophagales</taxon>
        <taxon>Hymenobacteraceae</taxon>
        <taxon>Rufibacter</taxon>
    </lineage>
</organism>
<keyword evidence="5" id="KW-1003">Cell membrane</keyword>
<evidence type="ECO:0000256" key="2">
    <source>
        <dbReference type="ARBA" id="ARBA00022692"/>
    </source>
</evidence>
<feature type="transmembrane region" description="Helical" evidence="5">
    <location>
        <begin position="185"/>
        <end position="206"/>
    </location>
</feature>
<dbReference type="InterPro" id="IPR002781">
    <property type="entry name" value="TM_pro_TauE-like"/>
</dbReference>
<keyword evidence="7" id="KW-1185">Reference proteome</keyword>
<evidence type="ECO:0000256" key="3">
    <source>
        <dbReference type="ARBA" id="ARBA00022989"/>
    </source>
</evidence>
<feature type="transmembrane region" description="Helical" evidence="5">
    <location>
        <begin position="68"/>
        <end position="90"/>
    </location>
</feature>
<feature type="transmembrane region" description="Helical" evidence="5">
    <location>
        <begin position="42"/>
        <end position="62"/>
    </location>
</feature>
<keyword evidence="4 5" id="KW-0472">Membrane</keyword>
<keyword evidence="3 5" id="KW-1133">Transmembrane helix</keyword>
<dbReference type="RefSeq" id="WP_123126374.1">
    <property type="nucleotide sequence ID" value="NZ_RJJD01000003.1"/>
</dbReference>
<gene>
    <name evidence="6" type="ORF">EFB08_07810</name>
</gene>
<feature type="transmembrane region" description="Helical" evidence="5">
    <location>
        <begin position="145"/>
        <end position="178"/>
    </location>
</feature>
<dbReference type="Proteomes" id="UP000272117">
    <property type="component" value="Unassembled WGS sequence"/>
</dbReference>
<name>A0A3M9MVW5_9BACT</name>
<comment type="subcellular location">
    <subcellularLocation>
        <location evidence="5">Cell membrane</location>
        <topology evidence="5">Multi-pass membrane protein</topology>
    </subcellularLocation>
    <subcellularLocation>
        <location evidence="1">Membrane</location>
        <topology evidence="1">Multi-pass membrane protein</topology>
    </subcellularLocation>
</comment>
<evidence type="ECO:0000256" key="5">
    <source>
        <dbReference type="RuleBase" id="RU363041"/>
    </source>
</evidence>
<dbReference type="GO" id="GO:0005886">
    <property type="term" value="C:plasma membrane"/>
    <property type="evidence" value="ECO:0007669"/>
    <property type="project" value="UniProtKB-SubCell"/>
</dbReference>
<comment type="caution">
    <text evidence="6">The sequence shown here is derived from an EMBL/GenBank/DDBJ whole genome shotgun (WGS) entry which is preliminary data.</text>
</comment>
<feature type="transmembrane region" description="Helical" evidence="5">
    <location>
        <begin position="111"/>
        <end position="129"/>
    </location>
</feature>
<feature type="transmembrane region" description="Helical" evidence="5">
    <location>
        <begin position="245"/>
        <end position="262"/>
    </location>
</feature>
<dbReference type="AlphaFoldDB" id="A0A3M9MVW5"/>
<comment type="similarity">
    <text evidence="5">Belongs to the 4-toluene sulfonate uptake permease (TSUP) (TC 2.A.102) family.</text>
</comment>
<reference evidence="6 7" key="1">
    <citation type="submission" date="2018-11" db="EMBL/GenBank/DDBJ databases">
        <title>Rufibacter latericius sp. nov., isolated from water in Baiyang Lake.</title>
        <authorList>
            <person name="Yang Y."/>
        </authorList>
    </citation>
    <scope>NUCLEOTIDE SEQUENCE [LARGE SCALE GENOMIC DNA]</scope>
    <source>
        <strain evidence="6 7">R-22-1c-1</strain>
    </source>
</reference>
<proteinExistence type="inferred from homology"/>
<evidence type="ECO:0000313" key="6">
    <source>
        <dbReference type="EMBL" id="RNI29315.1"/>
    </source>
</evidence>
<dbReference type="InterPro" id="IPR051598">
    <property type="entry name" value="TSUP/Inactive_protease-like"/>
</dbReference>
<dbReference type="PANTHER" id="PTHR43701:SF2">
    <property type="entry name" value="MEMBRANE TRANSPORTER PROTEIN YJNA-RELATED"/>
    <property type="match status" value="1"/>
</dbReference>
<dbReference type="OrthoDB" id="8559161at2"/>
<dbReference type="Pfam" id="PF01925">
    <property type="entry name" value="TauE"/>
    <property type="match status" value="1"/>
</dbReference>
<protein>
    <recommendedName>
        <fullName evidence="5">Probable membrane transporter protein</fullName>
    </recommendedName>
</protein>
<sequence>MEIVGYLAAVLIGGTLGLTGSGGSILTVPILVYLIGLNPVIATSYSLFVVGATSSIGGMRFLRKGLVHGPTLVMFGVPSVLTIYLTRLYLMPALPHHLFELGKLKVTKEEFVMVLFAFLMVGAACRMIQDRGHPIQFQNPKRPHYLLVCSQAVLVGLISGLVGAGGGFLIIPALVLLLRLDMKTAVGTSLVLIAGNSLVGFLGDMFHYSIDWGFLLTFSGLSGVGIWAGAAYAHKINSKALKKGFGWFVLCMGVFILLKEIQP</sequence>
<feature type="transmembrane region" description="Helical" evidence="5">
    <location>
        <begin position="212"/>
        <end position="233"/>
    </location>
</feature>
<keyword evidence="2 5" id="KW-0812">Transmembrane</keyword>
<evidence type="ECO:0000256" key="4">
    <source>
        <dbReference type="ARBA" id="ARBA00023136"/>
    </source>
</evidence>
<accession>A0A3M9MVW5</accession>
<evidence type="ECO:0000256" key="1">
    <source>
        <dbReference type="ARBA" id="ARBA00004141"/>
    </source>
</evidence>
<dbReference type="PANTHER" id="PTHR43701">
    <property type="entry name" value="MEMBRANE TRANSPORTER PROTEIN MJ0441-RELATED"/>
    <property type="match status" value="1"/>
</dbReference>